<evidence type="ECO:0000256" key="3">
    <source>
        <dbReference type="ARBA" id="ARBA00022840"/>
    </source>
</evidence>
<dbReference type="Pfam" id="PF02237">
    <property type="entry name" value="BPL_C"/>
    <property type="match status" value="1"/>
</dbReference>
<evidence type="ECO:0000256" key="5">
    <source>
        <dbReference type="ARBA" id="ARBA00024227"/>
    </source>
</evidence>
<feature type="compositionally biased region" description="Polar residues" evidence="6">
    <location>
        <begin position="21"/>
        <end position="35"/>
    </location>
</feature>
<dbReference type="SUPFAM" id="SSF55681">
    <property type="entry name" value="Class II aaRS and biotin synthetases"/>
    <property type="match status" value="1"/>
</dbReference>
<keyword evidence="3" id="KW-0067">ATP-binding</keyword>
<dbReference type="Gene3D" id="2.30.30.100">
    <property type="match status" value="1"/>
</dbReference>
<keyword evidence="2" id="KW-0547">Nucleotide-binding</keyword>
<protein>
    <recommendedName>
        <fullName evidence="5">biotin--[biotin carboxyl-carrier protein] ligase</fullName>
        <ecNumber evidence="5">6.3.4.15</ecNumber>
    </recommendedName>
</protein>
<evidence type="ECO:0000256" key="6">
    <source>
        <dbReference type="SAM" id="MobiDB-lite"/>
    </source>
</evidence>
<feature type="compositionally biased region" description="Pro residues" evidence="6">
    <location>
        <begin position="8"/>
        <end position="17"/>
    </location>
</feature>
<dbReference type="PANTHER" id="PTHR12835:SF5">
    <property type="entry name" value="BIOTIN--PROTEIN LIGASE"/>
    <property type="match status" value="1"/>
</dbReference>
<evidence type="ECO:0000313" key="8">
    <source>
        <dbReference type="EMBL" id="GAA3693289.1"/>
    </source>
</evidence>
<evidence type="ECO:0000313" key="9">
    <source>
        <dbReference type="Proteomes" id="UP001500752"/>
    </source>
</evidence>
<dbReference type="Gene3D" id="3.30.930.10">
    <property type="entry name" value="Bira Bifunctional Protein, Domain 2"/>
    <property type="match status" value="1"/>
</dbReference>
<evidence type="ECO:0000259" key="7">
    <source>
        <dbReference type="PROSITE" id="PS51733"/>
    </source>
</evidence>
<feature type="domain" description="BPL/LPL catalytic" evidence="7">
    <location>
        <begin position="56"/>
        <end position="244"/>
    </location>
</feature>
<keyword evidence="4" id="KW-0092">Biotin</keyword>
<dbReference type="EMBL" id="BAABEO010000023">
    <property type="protein sequence ID" value="GAA3693289.1"/>
    <property type="molecule type" value="Genomic_DNA"/>
</dbReference>
<dbReference type="CDD" id="cd16442">
    <property type="entry name" value="BPL"/>
    <property type="match status" value="1"/>
</dbReference>
<feature type="region of interest" description="Disordered" evidence="6">
    <location>
        <begin position="1"/>
        <end position="42"/>
    </location>
</feature>
<comment type="caution">
    <text evidence="8">The sequence shown here is derived from an EMBL/GenBank/DDBJ whole genome shotgun (WGS) entry which is preliminary data.</text>
</comment>
<proteinExistence type="predicted"/>
<dbReference type="InterPro" id="IPR045864">
    <property type="entry name" value="aa-tRNA-synth_II/BPL/LPL"/>
</dbReference>
<organism evidence="8 9">
    <name type="scientific">Arthrobacter ginkgonis</name>
    <dbReference type="NCBI Taxonomy" id="1630594"/>
    <lineage>
        <taxon>Bacteria</taxon>
        <taxon>Bacillati</taxon>
        <taxon>Actinomycetota</taxon>
        <taxon>Actinomycetes</taxon>
        <taxon>Micrococcales</taxon>
        <taxon>Micrococcaceae</taxon>
        <taxon>Arthrobacter</taxon>
    </lineage>
</organism>
<dbReference type="Proteomes" id="UP001500752">
    <property type="component" value="Unassembled WGS sequence"/>
</dbReference>
<dbReference type="PROSITE" id="PS51733">
    <property type="entry name" value="BPL_LPL_CATALYTIC"/>
    <property type="match status" value="1"/>
</dbReference>
<dbReference type="SUPFAM" id="SSF50037">
    <property type="entry name" value="C-terminal domain of transcriptional repressors"/>
    <property type="match status" value="1"/>
</dbReference>
<accession>A0ABP7CRA4</accession>
<gene>
    <name evidence="8" type="ORF">GCM10023081_33320</name>
</gene>
<dbReference type="RefSeq" id="WP_345152522.1">
    <property type="nucleotide sequence ID" value="NZ_BAABEO010000023.1"/>
</dbReference>
<sequence length="333" mass="33939">MTDLGPDAGPPSVPPAHPSLETISPETAASETAAQSRAPLGRDPLDRAALRAGLLAPAGPYARIEAVEATGSTNEDLARAATADPDAWPDLSVLATDFQSAGRGRLDRVWQAPPYSSLAVSVLFRPGASGGPALPHTAYAWLSLLCAVALADTLREDAGVDSAVKWPNDVLAGGKKISGILARLVPLAPVPGVVVGIGVNISLTAEELPAPTATSLLLEGSRLGTTEVLAGFLRRIGRYYGAFVAAGGDPEAPLVGVSQAGTSQPGLRALVAERMATLGARVRAELPGGEFLDGTAAELASDGALVVRDAAGGLHRILAGDVVHLRRADGRYA</sequence>
<dbReference type="NCBIfam" id="TIGR00121">
    <property type="entry name" value="birA_ligase"/>
    <property type="match status" value="1"/>
</dbReference>
<dbReference type="InterPro" id="IPR003142">
    <property type="entry name" value="BPL_C"/>
</dbReference>
<reference evidence="9" key="1">
    <citation type="journal article" date="2019" name="Int. J. Syst. Evol. Microbiol.">
        <title>The Global Catalogue of Microorganisms (GCM) 10K type strain sequencing project: providing services to taxonomists for standard genome sequencing and annotation.</title>
        <authorList>
            <consortium name="The Broad Institute Genomics Platform"/>
            <consortium name="The Broad Institute Genome Sequencing Center for Infectious Disease"/>
            <person name="Wu L."/>
            <person name="Ma J."/>
        </authorList>
    </citation>
    <scope>NUCLEOTIDE SEQUENCE [LARGE SCALE GENOMIC DNA]</scope>
    <source>
        <strain evidence="9">JCM 30742</strain>
    </source>
</reference>
<name>A0ABP7CRA4_9MICC</name>
<evidence type="ECO:0000256" key="2">
    <source>
        <dbReference type="ARBA" id="ARBA00022741"/>
    </source>
</evidence>
<dbReference type="GO" id="GO:0016874">
    <property type="term" value="F:ligase activity"/>
    <property type="evidence" value="ECO:0007669"/>
    <property type="project" value="UniProtKB-KW"/>
</dbReference>
<dbReference type="Pfam" id="PF03099">
    <property type="entry name" value="BPL_LplA_LipB"/>
    <property type="match status" value="1"/>
</dbReference>
<evidence type="ECO:0000256" key="4">
    <source>
        <dbReference type="ARBA" id="ARBA00023267"/>
    </source>
</evidence>
<dbReference type="InterPro" id="IPR008988">
    <property type="entry name" value="Transcriptional_repressor_C"/>
</dbReference>
<dbReference type="PANTHER" id="PTHR12835">
    <property type="entry name" value="BIOTIN PROTEIN LIGASE"/>
    <property type="match status" value="1"/>
</dbReference>
<dbReference type="EC" id="6.3.4.15" evidence="5"/>
<dbReference type="InterPro" id="IPR004143">
    <property type="entry name" value="BPL_LPL_catalytic"/>
</dbReference>
<dbReference type="InterPro" id="IPR004408">
    <property type="entry name" value="Biotin_CoA_COase_ligase"/>
</dbReference>
<keyword evidence="1 8" id="KW-0436">Ligase</keyword>
<evidence type="ECO:0000256" key="1">
    <source>
        <dbReference type="ARBA" id="ARBA00022598"/>
    </source>
</evidence>
<keyword evidence="9" id="KW-1185">Reference proteome</keyword>